<evidence type="ECO:0000313" key="2">
    <source>
        <dbReference type="Proteomes" id="UP000051530"/>
    </source>
</evidence>
<organism evidence="1 2">
    <name type="scientific">Pseudoloma neurophilia</name>
    <dbReference type="NCBI Taxonomy" id="146866"/>
    <lineage>
        <taxon>Eukaryota</taxon>
        <taxon>Fungi</taxon>
        <taxon>Fungi incertae sedis</taxon>
        <taxon>Microsporidia</taxon>
        <taxon>Pseudoloma</taxon>
    </lineage>
</organism>
<comment type="caution">
    <text evidence="1">The sequence shown here is derived from an EMBL/GenBank/DDBJ whole genome shotgun (WGS) entry which is preliminary data.</text>
</comment>
<gene>
    <name evidence="1" type="ORF">M153_61750001244</name>
</gene>
<name>A0A0R0LSJ0_9MICR</name>
<dbReference type="VEuPathDB" id="MicrosporidiaDB:M153_61750001244"/>
<protein>
    <submittedName>
        <fullName evidence="1">Uncharacterized protein</fullName>
    </submittedName>
</protein>
<evidence type="ECO:0000313" key="1">
    <source>
        <dbReference type="EMBL" id="KRH92422.1"/>
    </source>
</evidence>
<feature type="non-terminal residue" evidence="1">
    <location>
        <position position="1"/>
    </location>
</feature>
<sequence>DENKRVTLDESNVYAANNLPLNIIGSVSIDVSFCELPKKLSKFLFEL</sequence>
<proteinExistence type="predicted"/>
<reference evidence="1 2" key="1">
    <citation type="submission" date="2015-07" db="EMBL/GenBank/DDBJ databases">
        <title>The genome of Pseudoloma neurophilia, a relevant intracellular parasite of the zebrafish.</title>
        <authorList>
            <person name="Ndikumana S."/>
            <person name="Pelin A."/>
            <person name="Sanders J."/>
            <person name="Corradi N."/>
        </authorList>
    </citation>
    <scope>NUCLEOTIDE SEQUENCE [LARGE SCALE GENOMIC DNA]</scope>
    <source>
        <strain evidence="1 2">MK1</strain>
    </source>
</reference>
<keyword evidence="2" id="KW-1185">Reference proteome</keyword>
<dbReference type="EMBL" id="LGUB01000938">
    <property type="protein sequence ID" value="KRH92422.1"/>
    <property type="molecule type" value="Genomic_DNA"/>
</dbReference>
<accession>A0A0R0LSJ0</accession>
<dbReference type="Proteomes" id="UP000051530">
    <property type="component" value="Unassembled WGS sequence"/>
</dbReference>
<dbReference type="AlphaFoldDB" id="A0A0R0LSJ0"/>